<gene>
    <name evidence="3" type="ORF">NATSA_05015</name>
</gene>
<name>A0A8J7RIR5_9BACT</name>
<evidence type="ECO:0000256" key="1">
    <source>
        <dbReference type="SAM" id="MobiDB-lite"/>
    </source>
</evidence>
<dbReference type="RefSeq" id="WP_210510919.1">
    <property type="nucleotide sequence ID" value="NZ_JAFIDN010000003.1"/>
</dbReference>
<feature type="region of interest" description="Disordered" evidence="1">
    <location>
        <begin position="17"/>
        <end position="38"/>
    </location>
</feature>
<protein>
    <submittedName>
        <fullName evidence="3">Uncharacterized protein</fullName>
    </submittedName>
</protein>
<feature type="chain" id="PRO_5035270643" evidence="2">
    <location>
        <begin position="17"/>
        <end position="129"/>
    </location>
</feature>
<dbReference type="EMBL" id="JAFIDN010000003">
    <property type="protein sequence ID" value="MBP3192022.1"/>
    <property type="molecule type" value="Genomic_DNA"/>
</dbReference>
<evidence type="ECO:0000256" key="2">
    <source>
        <dbReference type="SAM" id="SignalP"/>
    </source>
</evidence>
<feature type="signal peptide" evidence="2">
    <location>
        <begin position="1"/>
        <end position="16"/>
    </location>
</feature>
<evidence type="ECO:0000313" key="3">
    <source>
        <dbReference type="EMBL" id="MBP3192022.1"/>
    </source>
</evidence>
<proteinExistence type="predicted"/>
<dbReference type="AlphaFoldDB" id="A0A8J7RIR5"/>
<comment type="caution">
    <text evidence="3">The sequence shown here is derived from an EMBL/GenBank/DDBJ whole genome shotgun (WGS) entry which is preliminary data.</text>
</comment>
<accession>A0A8J7RIR5</accession>
<sequence length="129" mass="14550">MLAGLLLFTLPLTAFADRPGQSTHEPAPPPESDRTETSQIYIDELSPIVRDGRLFLRIEGHLPTPCHHLGIPERQLHRDTLSVSINSWQKSGQMCAQVLEHFVYYMEISEPGTPEPQVIRVNDHTVSLK</sequence>
<organism evidence="3 4">
    <name type="scientific">Natronogracilivirga saccharolytica</name>
    <dbReference type="NCBI Taxonomy" id="2812953"/>
    <lineage>
        <taxon>Bacteria</taxon>
        <taxon>Pseudomonadati</taxon>
        <taxon>Balneolota</taxon>
        <taxon>Balneolia</taxon>
        <taxon>Balneolales</taxon>
        <taxon>Cyclonatronaceae</taxon>
        <taxon>Natronogracilivirga</taxon>
    </lineage>
</organism>
<evidence type="ECO:0000313" key="4">
    <source>
        <dbReference type="Proteomes" id="UP000673975"/>
    </source>
</evidence>
<keyword evidence="4" id="KW-1185">Reference proteome</keyword>
<keyword evidence="2" id="KW-0732">Signal</keyword>
<reference evidence="3" key="1">
    <citation type="submission" date="2021-02" db="EMBL/GenBank/DDBJ databases">
        <title>Natronogracilivirga saccharolytica gen. nov. sp. nov. a new anaerobic, haloalkiliphilic carbohydrate-fermenting bacterium from soda lake and proposing of Cyclonatronumiaceae fam. nov. in the phylum Balneolaeota.</title>
        <authorList>
            <person name="Zhilina T.N."/>
            <person name="Sorokin D.Y."/>
            <person name="Zavarzina D.G."/>
            <person name="Toshchakov S.V."/>
            <person name="Kublanov I.V."/>
        </authorList>
    </citation>
    <scope>NUCLEOTIDE SEQUENCE</scope>
    <source>
        <strain evidence="3">Z-1702</strain>
    </source>
</reference>
<dbReference type="Proteomes" id="UP000673975">
    <property type="component" value="Unassembled WGS sequence"/>
</dbReference>